<evidence type="ECO:0000313" key="13">
    <source>
        <dbReference type="Proteomes" id="UP000030151"/>
    </source>
</evidence>
<dbReference type="EC" id="2.7.11.1" evidence="1"/>
<dbReference type="PROSITE" id="PS50011">
    <property type="entry name" value="PROTEIN_KINASE_DOM"/>
    <property type="match status" value="1"/>
</dbReference>
<comment type="catalytic activity">
    <reaction evidence="8">
        <text>L-seryl-[protein] + ATP = O-phospho-L-seryl-[protein] + ADP + H(+)</text>
        <dbReference type="Rhea" id="RHEA:17989"/>
        <dbReference type="Rhea" id="RHEA-COMP:9863"/>
        <dbReference type="Rhea" id="RHEA-COMP:11604"/>
        <dbReference type="ChEBI" id="CHEBI:15378"/>
        <dbReference type="ChEBI" id="CHEBI:29999"/>
        <dbReference type="ChEBI" id="CHEBI:30616"/>
        <dbReference type="ChEBI" id="CHEBI:83421"/>
        <dbReference type="ChEBI" id="CHEBI:456216"/>
        <dbReference type="EC" id="2.7.11.1"/>
    </reaction>
</comment>
<dbReference type="HOGENOM" id="CLU_000288_81_13_1"/>
<comment type="caution">
    <text evidence="12">The sequence shown here is derived from an EMBL/GenBank/DDBJ whole genome shotgun (WGS) entry which is preliminary data.</text>
</comment>
<comment type="similarity">
    <text evidence="10">Belongs to the protein kinase superfamily.</text>
</comment>
<dbReference type="PROSITE" id="PS00107">
    <property type="entry name" value="PROTEIN_KINASE_ATP"/>
    <property type="match status" value="1"/>
</dbReference>
<keyword evidence="2 10" id="KW-0723">Serine/threonine-protein kinase</keyword>
<evidence type="ECO:0000256" key="2">
    <source>
        <dbReference type="ARBA" id="ARBA00022527"/>
    </source>
</evidence>
<dbReference type="PROSITE" id="PS00108">
    <property type="entry name" value="PROTEIN_KINASE_ST"/>
    <property type="match status" value="1"/>
</dbReference>
<dbReference type="InterPro" id="IPR000719">
    <property type="entry name" value="Prot_kinase_dom"/>
</dbReference>
<keyword evidence="6 9" id="KW-0067">ATP-binding</keyword>
<dbReference type="GO" id="GO:0005524">
    <property type="term" value="F:ATP binding"/>
    <property type="evidence" value="ECO:0007669"/>
    <property type="project" value="UniProtKB-UniRule"/>
</dbReference>
<dbReference type="InterPro" id="IPR011009">
    <property type="entry name" value="Kinase-like_dom_sf"/>
</dbReference>
<dbReference type="eggNOG" id="KOG1290">
    <property type="taxonomic scope" value="Eukaryota"/>
</dbReference>
<dbReference type="InterPro" id="IPR051334">
    <property type="entry name" value="SRPK"/>
</dbReference>
<dbReference type="EMBL" id="JELW01000001">
    <property type="protein sequence ID" value="EXV05698.1"/>
    <property type="molecule type" value="Genomic_DNA"/>
</dbReference>
<evidence type="ECO:0000259" key="11">
    <source>
        <dbReference type="PROSITE" id="PS50011"/>
    </source>
</evidence>
<keyword evidence="4 9" id="KW-0547">Nucleotide-binding</keyword>
<feature type="binding site" evidence="9">
    <location>
        <position position="89"/>
    </location>
    <ligand>
        <name>ATP</name>
        <dbReference type="ChEBI" id="CHEBI:30616"/>
    </ligand>
</feature>
<evidence type="ECO:0000256" key="1">
    <source>
        <dbReference type="ARBA" id="ARBA00012513"/>
    </source>
</evidence>
<dbReference type="FunFam" id="1.10.510.10:FF:000275">
    <property type="entry name" value="SRSF protein kinase 2 isoform X3"/>
    <property type="match status" value="1"/>
</dbReference>
<protein>
    <recommendedName>
        <fullName evidence="1">non-specific serine/threonine protein kinase</fullName>
        <ecNumber evidence="1">2.7.11.1</ecNumber>
    </recommendedName>
</protein>
<dbReference type="PANTHER" id="PTHR47634">
    <property type="entry name" value="PROTEIN KINASE DOMAIN-CONTAINING PROTEIN-RELATED"/>
    <property type="match status" value="1"/>
</dbReference>
<dbReference type="Pfam" id="PF00069">
    <property type="entry name" value="Pkinase"/>
    <property type="match status" value="1"/>
</dbReference>
<dbReference type="OrthoDB" id="4936864at2759"/>
<keyword evidence="3" id="KW-0808">Transferase</keyword>
<evidence type="ECO:0000256" key="7">
    <source>
        <dbReference type="ARBA" id="ARBA00047899"/>
    </source>
</evidence>
<evidence type="ECO:0000256" key="8">
    <source>
        <dbReference type="ARBA" id="ARBA00048679"/>
    </source>
</evidence>
<evidence type="ECO:0000256" key="10">
    <source>
        <dbReference type="RuleBase" id="RU000304"/>
    </source>
</evidence>
<dbReference type="GO" id="GO:0005634">
    <property type="term" value="C:nucleus"/>
    <property type="evidence" value="ECO:0007669"/>
    <property type="project" value="TreeGrafter"/>
</dbReference>
<dbReference type="Proteomes" id="UP000030151">
    <property type="component" value="Unassembled WGS sequence"/>
</dbReference>
<dbReference type="Gene3D" id="3.30.200.20">
    <property type="entry name" value="Phosphorylase Kinase, domain 1"/>
    <property type="match status" value="1"/>
</dbReference>
<evidence type="ECO:0000256" key="4">
    <source>
        <dbReference type="ARBA" id="ARBA00022741"/>
    </source>
</evidence>
<evidence type="ECO:0000256" key="5">
    <source>
        <dbReference type="ARBA" id="ARBA00022777"/>
    </source>
</evidence>
<sequence length="411" mass="46300">MNLIKACLKETQSRISKLLVPRSQLKSFVQPSLAVEEPDYYEPGGFHPISLGDTFHHDQYTILRKLGYGQYSTVWLARDLKCRRYVALKMLRADCYGGTHDIFETEILSKICEVSRQSSHEGRAHVSHLLSKFKHKGPNGEHVCLVFDVLGHHLGFQTVKYEDGRLPVKTVKLIAKQLLLGLDFLHRECGIIHTDLKPTNILLELESPNNAIAKYLSVVPPRMADPQRGAPLREVITTPPISEIKHPHVRIIDFGVASWREKHLSDLIQSPALRAPEVTIGAPWDTGVDIWSLGCLIVEFIQGIVLFSSEGSAKGTWTAEDDHLARIVEILGPFPLPVMRQGRSLLRIPNLKSTSLERLLNGTSKPFLKPEDMPDHEVDIFTDFIKGMLTIDPGSRKSAAELLQHEWIHPR</sequence>
<comment type="catalytic activity">
    <reaction evidence="7">
        <text>L-threonyl-[protein] + ATP = O-phospho-L-threonyl-[protein] + ADP + H(+)</text>
        <dbReference type="Rhea" id="RHEA:46608"/>
        <dbReference type="Rhea" id="RHEA-COMP:11060"/>
        <dbReference type="Rhea" id="RHEA-COMP:11605"/>
        <dbReference type="ChEBI" id="CHEBI:15378"/>
        <dbReference type="ChEBI" id="CHEBI:30013"/>
        <dbReference type="ChEBI" id="CHEBI:30616"/>
        <dbReference type="ChEBI" id="CHEBI:61977"/>
        <dbReference type="ChEBI" id="CHEBI:456216"/>
        <dbReference type="EC" id="2.7.11.1"/>
    </reaction>
</comment>
<feature type="domain" description="Protein kinase" evidence="11">
    <location>
        <begin position="60"/>
        <end position="408"/>
    </location>
</feature>
<dbReference type="SUPFAM" id="SSF56112">
    <property type="entry name" value="Protein kinase-like (PK-like)"/>
    <property type="match status" value="1"/>
</dbReference>
<dbReference type="GO" id="GO:0005737">
    <property type="term" value="C:cytoplasm"/>
    <property type="evidence" value="ECO:0007669"/>
    <property type="project" value="TreeGrafter"/>
</dbReference>
<proteinExistence type="inferred from homology"/>
<evidence type="ECO:0000313" key="12">
    <source>
        <dbReference type="EMBL" id="EXV05698.1"/>
    </source>
</evidence>
<organism evidence="12 13">
    <name type="scientific">Metarhizium robertsii</name>
    <dbReference type="NCBI Taxonomy" id="568076"/>
    <lineage>
        <taxon>Eukaryota</taxon>
        <taxon>Fungi</taxon>
        <taxon>Dikarya</taxon>
        <taxon>Ascomycota</taxon>
        <taxon>Pezizomycotina</taxon>
        <taxon>Sordariomycetes</taxon>
        <taxon>Hypocreomycetidae</taxon>
        <taxon>Hypocreales</taxon>
        <taxon>Clavicipitaceae</taxon>
        <taxon>Metarhizium</taxon>
    </lineage>
</organism>
<dbReference type="InterPro" id="IPR017441">
    <property type="entry name" value="Protein_kinase_ATP_BS"/>
</dbReference>
<dbReference type="PANTHER" id="PTHR47634:SF9">
    <property type="entry name" value="PROTEIN KINASE DOMAIN-CONTAINING PROTEIN-RELATED"/>
    <property type="match status" value="1"/>
</dbReference>
<evidence type="ECO:0000256" key="9">
    <source>
        <dbReference type="PROSITE-ProRule" id="PRU10141"/>
    </source>
</evidence>
<dbReference type="SMART" id="SM00220">
    <property type="entry name" value="S_TKc"/>
    <property type="match status" value="1"/>
</dbReference>
<dbReference type="GO" id="GO:0050684">
    <property type="term" value="P:regulation of mRNA processing"/>
    <property type="evidence" value="ECO:0007669"/>
    <property type="project" value="TreeGrafter"/>
</dbReference>
<dbReference type="Gene3D" id="1.10.510.10">
    <property type="entry name" value="Transferase(Phosphotransferase) domain 1"/>
    <property type="match status" value="1"/>
</dbReference>
<dbReference type="AlphaFoldDB" id="A0A0A1V7Y9"/>
<gene>
    <name evidence="12" type="ORF">X797_000415</name>
</gene>
<dbReference type="GO" id="GO:0004674">
    <property type="term" value="F:protein serine/threonine kinase activity"/>
    <property type="evidence" value="ECO:0007669"/>
    <property type="project" value="UniProtKB-KW"/>
</dbReference>
<keyword evidence="5 12" id="KW-0418">Kinase</keyword>
<reference evidence="12 13" key="1">
    <citation type="submission" date="2014-02" db="EMBL/GenBank/DDBJ databases">
        <title>The genome sequence of the entomopathogenic fungus Metarhizium robertsii ARSEF 2575.</title>
        <authorList>
            <person name="Giuliano Garisto Donzelli B."/>
            <person name="Roe B.A."/>
            <person name="Macmil S.L."/>
            <person name="Krasnoff S.B."/>
            <person name="Gibson D.M."/>
        </authorList>
    </citation>
    <scope>NUCLEOTIDE SEQUENCE [LARGE SCALE GENOMIC DNA]</scope>
    <source>
        <strain evidence="12 13">ARSEF 2575</strain>
    </source>
</reference>
<evidence type="ECO:0000256" key="3">
    <source>
        <dbReference type="ARBA" id="ARBA00022679"/>
    </source>
</evidence>
<dbReference type="InterPro" id="IPR008271">
    <property type="entry name" value="Ser/Thr_kinase_AS"/>
</dbReference>
<accession>A0A0A1V7Y9</accession>
<dbReference type="GO" id="GO:0000245">
    <property type="term" value="P:spliceosomal complex assembly"/>
    <property type="evidence" value="ECO:0007669"/>
    <property type="project" value="TreeGrafter"/>
</dbReference>
<evidence type="ECO:0000256" key="6">
    <source>
        <dbReference type="ARBA" id="ARBA00022840"/>
    </source>
</evidence>
<name>A0A0A1V7Y9_9HYPO</name>